<organism evidence="3 4">
    <name type="scientific">Senna tora</name>
    <dbReference type="NCBI Taxonomy" id="362788"/>
    <lineage>
        <taxon>Eukaryota</taxon>
        <taxon>Viridiplantae</taxon>
        <taxon>Streptophyta</taxon>
        <taxon>Embryophyta</taxon>
        <taxon>Tracheophyta</taxon>
        <taxon>Spermatophyta</taxon>
        <taxon>Magnoliopsida</taxon>
        <taxon>eudicotyledons</taxon>
        <taxon>Gunneridae</taxon>
        <taxon>Pentapetalae</taxon>
        <taxon>rosids</taxon>
        <taxon>fabids</taxon>
        <taxon>Fabales</taxon>
        <taxon>Fabaceae</taxon>
        <taxon>Caesalpinioideae</taxon>
        <taxon>Cassia clade</taxon>
        <taxon>Senna</taxon>
    </lineage>
</organism>
<proteinExistence type="predicted"/>
<comment type="caution">
    <text evidence="3">The sequence shown here is derived from an EMBL/GenBank/DDBJ whole genome shotgun (WGS) entry which is preliminary data.</text>
</comment>
<evidence type="ECO:0000313" key="4">
    <source>
        <dbReference type="Proteomes" id="UP000634136"/>
    </source>
</evidence>
<keyword evidence="3" id="KW-0695">RNA-directed DNA polymerase</keyword>
<keyword evidence="1" id="KW-1133">Transmembrane helix</keyword>
<dbReference type="InterPro" id="IPR002156">
    <property type="entry name" value="RNaseH_domain"/>
</dbReference>
<dbReference type="Gene3D" id="3.30.420.10">
    <property type="entry name" value="Ribonuclease H-like superfamily/Ribonuclease H"/>
    <property type="match status" value="1"/>
</dbReference>
<dbReference type="EMBL" id="JAAIUW010000008">
    <property type="protein sequence ID" value="KAF7818991.1"/>
    <property type="molecule type" value="Genomic_DNA"/>
</dbReference>
<keyword evidence="3" id="KW-0548">Nucleotidyltransferase</keyword>
<evidence type="ECO:0000313" key="3">
    <source>
        <dbReference type="EMBL" id="KAF7818991.1"/>
    </source>
</evidence>
<protein>
    <submittedName>
        <fullName evidence="3">Reverse transcriptase</fullName>
    </submittedName>
</protein>
<dbReference type="SUPFAM" id="SSF53098">
    <property type="entry name" value="Ribonuclease H-like"/>
    <property type="match status" value="1"/>
</dbReference>
<dbReference type="InterPro" id="IPR053151">
    <property type="entry name" value="RNase_H-like"/>
</dbReference>
<feature type="transmembrane region" description="Helical" evidence="1">
    <location>
        <begin position="9"/>
        <end position="26"/>
    </location>
</feature>
<dbReference type="PANTHER" id="PTHR47723:SF19">
    <property type="entry name" value="POLYNUCLEOTIDYL TRANSFERASE, RIBONUCLEASE H-LIKE SUPERFAMILY PROTEIN"/>
    <property type="match status" value="1"/>
</dbReference>
<reference evidence="3" key="1">
    <citation type="submission" date="2020-09" db="EMBL/GenBank/DDBJ databases">
        <title>Genome-Enabled Discovery of Anthraquinone Biosynthesis in Senna tora.</title>
        <authorList>
            <person name="Kang S.-H."/>
            <person name="Pandey R.P."/>
            <person name="Lee C.-M."/>
            <person name="Sim J.-S."/>
            <person name="Jeong J.-T."/>
            <person name="Choi B.-S."/>
            <person name="Jung M."/>
            <person name="Ginzburg D."/>
            <person name="Zhao K."/>
            <person name="Won S.Y."/>
            <person name="Oh T.-J."/>
            <person name="Yu Y."/>
            <person name="Kim N.-H."/>
            <person name="Lee O.R."/>
            <person name="Lee T.-H."/>
            <person name="Bashyal P."/>
            <person name="Kim T.-S."/>
            <person name="Lee W.-H."/>
            <person name="Kawkins C."/>
            <person name="Kim C.-K."/>
            <person name="Kim J.S."/>
            <person name="Ahn B.O."/>
            <person name="Rhee S.Y."/>
            <person name="Sohng J.K."/>
        </authorList>
    </citation>
    <scope>NUCLEOTIDE SEQUENCE</scope>
    <source>
        <tissue evidence="3">Leaf</tissue>
    </source>
</reference>
<dbReference type="PANTHER" id="PTHR47723">
    <property type="entry name" value="OS05G0353850 PROTEIN"/>
    <property type="match status" value="1"/>
</dbReference>
<sequence>MAGKMRPHYFLHISFPHLLVVMITYVCRGIGGILRNDEGAWVGVFSELIGIRSNMFAELLGIKEGLIFCLDMGLSRLEVETDCLEATKLIAKEDVSTHQLGILILDVRGLMKLFESLAIKHIFREANQCANGLARMGS</sequence>
<dbReference type="GO" id="GO:0003964">
    <property type="term" value="F:RNA-directed DNA polymerase activity"/>
    <property type="evidence" value="ECO:0007669"/>
    <property type="project" value="UniProtKB-KW"/>
</dbReference>
<dbReference type="Pfam" id="PF13456">
    <property type="entry name" value="RVT_3"/>
    <property type="match status" value="1"/>
</dbReference>
<dbReference type="OrthoDB" id="1741277at2759"/>
<feature type="domain" description="RNase H type-1" evidence="2">
    <location>
        <begin position="29"/>
        <end position="136"/>
    </location>
</feature>
<dbReference type="InterPro" id="IPR012337">
    <property type="entry name" value="RNaseH-like_sf"/>
</dbReference>
<keyword evidence="3" id="KW-0808">Transferase</keyword>
<dbReference type="Proteomes" id="UP000634136">
    <property type="component" value="Unassembled WGS sequence"/>
</dbReference>
<name>A0A834WGY8_9FABA</name>
<dbReference type="InterPro" id="IPR036397">
    <property type="entry name" value="RNaseH_sf"/>
</dbReference>
<dbReference type="GO" id="GO:0003676">
    <property type="term" value="F:nucleic acid binding"/>
    <property type="evidence" value="ECO:0007669"/>
    <property type="project" value="InterPro"/>
</dbReference>
<keyword evidence="1" id="KW-0472">Membrane</keyword>
<evidence type="ECO:0000256" key="1">
    <source>
        <dbReference type="SAM" id="Phobius"/>
    </source>
</evidence>
<accession>A0A834WGY8</accession>
<evidence type="ECO:0000259" key="2">
    <source>
        <dbReference type="Pfam" id="PF13456"/>
    </source>
</evidence>
<dbReference type="CDD" id="cd06222">
    <property type="entry name" value="RNase_H_like"/>
    <property type="match status" value="1"/>
</dbReference>
<dbReference type="GO" id="GO:0004523">
    <property type="term" value="F:RNA-DNA hybrid ribonuclease activity"/>
    <property type="evidence" value="ECO:0007669"/>
    <property type="project" value="InterPro"/>
</dbReference>
<gene>
    <name evidence="3" type="ORF">G2W53_024446</name>
</gene>
<keyword evidence="4" id="KW-1185">Reference proteome</keyword>
<keyword evidence="1" id="KW-0812">Transmembrane</keyword>
<dbReference type="AlphaFoldDB" id="A0A834WGY8"/>
<dbReference type="InterPro" id="IPR044730">
    <property type="entry name" value="RNase_H-like_dom_plant"/>
</dbReference>